<accession>A0ABT1A2Z2</accession>
<dbReference type="EMBL" id="JAGSOV010000041">
    <property type="protein sequence ID" value="MCO1657370.1"/>
    <property type="molecule type" value="Genomic_DNA"/>
</dbReference>
<evidence type="ECO:0000313" key="3">
    <source>
        <dbReference type="Proteomes" id="UP001165283"/>
    </source>
</evidence>
<sequence length="320" mass="32849">MLRRRVGTSGLAVSRLGLGTLTWGNGADIESATAQLATFVDAGGSLVETCDGYTGGESQRMLGDAMAKLCVSGMRREQLVLAGRTDVPPGGLARGALLAALDATLTRLGTDHLDLWQLPFPGAGEPAGLDEALTALQVAVLSGRVRYAGLVGPRGWQLATAVERARGMGQATVPVSAQVEYSLLVRAPEGELLAAAAHHGIGLLAWAPLGRGVLTGKYADGTPTDSRGASGALARYVEARRTRPAVRIVQAVLTAADGLGTSPLAVALAWARDRPGVAATVVGARDRAQLAAALATEPLVLPDEIRAALDDVSRPHPAPS</sequence>
<dbReference type="PANTHER" id="PTHR43364">
    <property type="entry name" value="NADH-SPECIFIC METHYLGLYOXAL REDUCTASE-RELATED"/>
    <property type="match status" value="1"/>
</dbReference>
<reference evidence="2" key="1">
    <citation type="submission" date="2021-04" db="EMBL/GenBank/DDBJ databases">
        <title>Pseudonocardia sp. nov., isolated from sandy soil of mangrove forest.</title>
        <authorList>
            <person name="Zan Z."/>
            <person name="Huang R."/>
            <person name="Liu W."/>
        </authorList>
    </citation>
    <scope>NUCLEOTIDE SEQUENCE</scope>
    <source>
        <strain evidence="2">S2-4</strain>
    </source>
</reference>
<name>A0ABT1A2Z2_9PSEU</name>
<feature type="domain" description="NADP-dependent oxidoreductase" evidence="1">
    <location>
        <begin position="15"/>
        <end position="312"/>
    </location>
</feature>
<protein>
    <submittedName>
        <fullName evidence="2">Aldo/keto reductase</fullName>
    </submittedName>
</protein>
<organism evidence="2 3">
    <name type="scientific">Pseudonocardia humida</name>
    <dbReference type="NCBI Taxonomy" id="2800819"/>
    <lineage>
        <taxon>Bacteria</taxon>
        <taxon>Bacillati</taxon>
        <taxon>Actinomycetota</taxon>
        <taxon>Actinomycetes</taxon>
        <taxon>Pseudonocardiales</taxon>
        <taxon>Pseudonocardiaceae</taxon>
        <taxon>Pseudonocardia</taxon>
    </lineage>
</organism>
<keyword evidence="3" id="KW-1185">Reference proteome</keyword>
<dbReference type="InterPro" id="IPR023210">
    <property type="entry name" value="NADP_OxRdtase_dom"/>
</dbReference>
<comment type="caution">
    <text evidence="2">The sequence shown here is derived from an EMBL/GenBank/DDBJ whole genome shotgun (WGS) entry which is preliminary data.</text>
</comment>
<evidence type="ECO:0000259" key="1">
    <source>
        <dbReference type="Pfam" id="PF00248"/>
    </source>
</evidence>
<dbReference type="RefSeq" id="WP_252441002.1">
    <property type="nucleotide sequence ID" value="NZ_JAGSOV010000041.1"/>
</dbReference>
<dbReference type="InterPro" id="IPR050523">
    <property type="entry name" value="AKR_Detox_Biosynth"/>
</dbReference>
<dbReference type="Gene3D" id="3.20.20.100">
    <property type="entry name" value="NADP-dependent oxidoreductase domain"/>
    <property type="match status" value="1"/>
</dbReference>
<dbReference type="InterPro" id="IPR036812">
    <property type="entry name" value="NAD(P)_OxRdtase_dom_sf"/>
</dbReference>
<gene>
    <name evidence="2" type="ORF">KDL28_20135</name>
</gene>
<dbReference type="PANTHER" id="PTHR43364:SF18">
    <property type="entry name" value="OXIDOREDUCTASE"/>
    <property type="match status" value="1"/>
</dbReference>
<dbReference type="Pfam" id="PF00248">
    <property type="entry name" value="Aldo_ket_red"/>
    <property type="match status" value="1"/>
</dbReference>
<evidence type="ECO:0000313" key="2">
    <source>
        <dbReference type="EMBL" id="MCO1657370.1"/>
    </source>
</evidence>
<proteinExistence type="predicted"/>
<dbReference type="Proteomes" id="UP001165283">
    <property type="component" value="Unassembled WGS sequence"/>
</dbReference>
<dbReference type="SUPFAM" id="SSF51430">
    <property type="entry name" value="NAD(P)-linked oxidoreductase"/>
    <property type="match status" value="1"/>
</dbReference>